<dbReference type="InterPro" id="IPR037532">
    <property type="entry name" value="FtsI_transpept"/>
</dbReference>
<evidence type="ECO:0000256" key="2">
    <source>
        <dbReference type="ARBA" id="ARBA00022475"/>
    </source>
</evidence>
<dbReference type="Pfam" id="PF00905">
    <property type="entry name" value="Transpeptidase"/>
    <property type="match status" value="1"/>
</dbReference>
<keyword evidence="3 16" id="KW-0997">Cell inner membrane</keyword>
<dbReference type="HAMAP" id="MF_02080">
    <property type="entry name" value="FtsI_transpept"/>
    <property type="match status" value="1"/>
</dbReference>
<dbReference type="Pfam" id="PF03717">
    <property type="entry name" value="PBP_dimer"/>
    <property type="match status" value="1"/>
</dbReference>
<evidence type="ECO:0000256" key="4">
    <source>
        <dbReference type="ARBA" id="ARBA00022618"/>
    </source>
</evidence>
<keyword evidence="20" id="KW-1185">Reference proteome</keyword>
<dbReference type="InterPro" id="IPR012338">
    <property type="entry name" value="Beta-lactam/transpept-like"/>
</dbReference>
<gene>
    <name evidence="16" type="primary">ftsI</name>
    <name evidence="19" type="ORF">DHf2319_02625</name>
</gene>
<name>A0ABY4AKN3_9BURK</name>
<evidence type="ECO:0000259" key="17">
    <source>
        <dbReference type="Pfam" id="PF00905"/>
    </source>
</evidence>
<keyword evidence="8 16" id="KW-0378">Hydrolase</keyword>
<dbReference type="RefSeq" id="WP_243479248.1">
    <property type="nucleotide sequence ID" value="NZ_CP063982.1"/>
</dbReference>
<keyword evidence="15 16" id="KW-0961">Cell wall biogenesis/degradation</keyword>
<keyword evidence="7 16" id="KW-0812">Transmembrane</keyword>
<feature type="domain" description="Penicillin-binding protein dimerisation" evidence="18">
    <location>
        <begin position="64"/>
        <end position="212"/>
    </location>
</feature>
<keyword evidence="12 16" id="KW-0472">Membrane</keyword>
<dbReference type="PANTHER" id="PTHR30627:SF1">
    <property type="entry name" value="PEPTIDOGLYCAN D,D-TRANSPEPTIDASE FTSI"/>
    <property type="match status" value="1"/>
</dbReference>
<keyword evidence="5 16" id="KW-0121">Carboxypeptidase</keyword>
<feature type="active site" description="Acyl-ester intermediate" evidence="16">
    <location>
        <position position="300"/>
    </location>
</feature>
<dbReference type="EMBL" id="CP063982">
    <property type="protein sequence ID" value="UOD50836.1"/>
    <property type="molecule type" value="Genomic_DNA"/>
</dbReference>
<dbReference type="EC" id="3.4.16.4" evidence="16"/>
<evidence type="ECO:0000256" key="10">
    <source>
        <dbReference type="ARBA" id="ARBA00022984"/>
    </source>
</evidence>
<evidence type="ECO:0000256" key="7">
    <source>
        <dbReference type="ARBA" id="ARBA00022692"/>
    </source>
</evidence>
<evidence type="ECO:0000256" key="6">
    <source>
        <dbReference type="ARBA" id="ARBA00022670"/>
    </source>
</evidence>
<dbReference type="InterPro" id="IPR005311">
    <property type="entry name" value="PBP_dimer"/>
</dbReference>
<dbReference type="SUPFAM" id="SSF56601">
    <property type="entry name" value="beta-lactamase/transpeptidase-like"/>
    <property type="match status" value="1"/>
</dbReference>
<dbReference type="SUPFAM" id="SSF56519">
    <property type="entry name" value="Penicillin binding protein dimerisation domain"/>
    <property type="match status" value="1"/>
</dbReference>
<feature type="domain" description="Penicillin-binding protein transpeptidase" evidence="17">
    <location>
        <begin position="254"/>
        <end position="548"/>
    </location>
</feature>
<evidence type="ECO:0000256" key="8">
    <source>
        <dbReference type="ARBA" id="ARBA00022801"/>
    </source>
</evidence>
<sequence length="580" mass="64420">MRRLSFFDNPISRVTFPMWRGRLVLVVLGLAFLVLLARAVYLQGINREFLQEQGVKRYERTVPLSATRGKIMDRQGMVLAASVPARAIWAIPEDTSKATPEQIEALAKLIEIPVDRVRKRLEDHSRTFVYLRRQLPLDTAEKVADLDMPGVHQLPETLRFYPEGEVTGAVVGFTNLDDQGQEGIELTYNEQLSGKPGSRRVIKDRLGRVVEDIRAVSLPVDGQDIELSIDTRIQYLVYRALVDSVTLNKAKSASAVVVDVKTGEILALANYPTFDPNDRSTFKGFALRNRVLTDTFEPGSTLKPFTMGLALDLDRITLGTQFNTGNGQITFHGERITDVSRQKSLDPMGIMTKSSNIGMALISERLQNKEMWTKFTELGFGQPPDIGFPGAAAGRLRPWERWRPIEKATMAYGYGLSTSLLQLARAYTAFARNGDMVSLTLIKRRDNPATVPVYPEDIAHEIRKMLEASTGPEGAKLAQVQGYRVAGKSGTARKWVNGEYSKKYYRSSFVGFGPVSDPRIVVALTIDEPSGEHYYGGRVAAPVFAQIMGRTLRMMGVEPDAPIESDVVAVTTSASEEAQR</sequence>
<evidence type="ECO:0000256" key="15">
    <source>
        <dbReference type="ARBA" id="ARBA00023316"/>
    </source>
</evidence>
<dbReference type="InterPro" id="IPR050515">
    <property type="entry name" value="Beta-lactam/transpept"/>
</dbReference>
<evidence type="ECO:0000256" key="13">
    <source>
        <dbReference type="ARBA" id="ARBA00023210"/>
    </source>
</evidence>
<dbReference type="Gene3D" id="3.90.1310.10">
    <property type="entry name" value="Penicillin-binding protein 2a (Domain 2)"/>
    <property type="match status" value="1"/>
</dbReference>
<comment type="subcellular location">
    <subcellularLocation>
        <location evidence="1">Membrane</location>
    </subcellularLocation>
</comment>
<evidence type="ECO:0000256" key="1">
    <source>
        <dbReference type="ARBA" id="ARBA00004370"/>
    </source>
</evidence>
<keyword evidence="4 16" id="KW-0132">Cell division</keyword>
<dbReference type="InterPro" id="IPR001460">
    <property type="entry name" value="PCN-bd_Tpept"/>
</dbReference>
<evidence type="ECO:0000313" key="20">
    <source>
        <dbReference type="Proteomes" id="UP000831607"/>
    </source>
</evidence>
<evidence type="ECO:0000256" key="9">
    <source>
        <dbReference type="ARBA" id="ARBA00022960"/>
    </source>
</evidence>
<dbReference type="Gene3D" id="3.30.450.330">
    <property type="match status" value="1"/>
</dbReference>
<dbReference type="PANTHER" id="PTHR30627">
    <property type="entry name" value="PEPTIDOGLYCAN D,D-TRANSPEPTIDASE"/>
    <property type="match status" value="1"/>
</dbReference>
<evidence type="ECO:0000256" key="16">
    <source>
        <dbReference type="HAMAP-Rule" id="MF_02080"/>
    </source>
</evidence>
<keyword evidence="14 16" id="KW-0131">Cell cycle</keyword>
<evidence type="ECO:0000256" key="5">
    <source>
        <dbReference type="ARBA" id="ARBA00022645"/>
    </source>
</evidence>
<dbReference type="InterPro" id="IPR036138">
    <property type="entry name" value="PBP_dimer_sf"/>
</dbReference>
<evidence type="ECO:0000256" key="14">
    <source>
        <dbReference type="ARBA" id="ARBA00023306"/>
    </source>
</evidence>
<keyword evidence="9 16" id="KW-0133">Cell shape</keyword>
<keyword evidence="2 16" id="KW-1003">Cell membrane</keyword>
<evidence type="ECO:0000313" key="19">
    <source>
        <dbReference type="EMBL" id="UOD50836.1"/>
    </source>
</evidence>
<organism evidence="19 20">
    <name type="scientific">Orrella daihaiensis</name>
    <dbReference type="NCBI Taxonomy" id="2782176"/>
    <lineage>
        <taxon>Bacteria</taxon>
        <taxon>Pseudomonadati</taxon>
        <taxon>Pseudomonadota</taxon>
        <taxon>Betaproteobacteria</taxon>
        <taxon>Burkholderiales</taxon>
        <taxon>Alcaligenaceae</taxon>
        <taxon>Orrella</taxon>
    </lineage>
</organism>
<keyword evidence="11 16" id="KW-1133">Transmembrane helix</keyword>
<comment type="catalytic activity">
    <reaction evidence="16">
        <text>Preferential cleavage: (Ac)2-L-Lys-D-Ala-|-D-Ala. Also transpeptidation of peptidyl-alanyl moieties that are N-acyl substituents of D-alanine.</text>
        <dbReference type="EC" id="3.4.16.4"/>
    </reaction>
</comment>
<protein>
    <recommendedName>
        <fullName evidence="16">Peptidoglycan D,D-transpeptidase FtsI</fullName>
        <ecNumber evidence="16">3.4.16.4</ecNumber>
    </recommendedName>
    <alternativeName>
        <fullName evidence="16">Penicillin-binding protein 3</fullName>
        <shortName evidence="16">PBP-3</shortName>
    </alternativeName>
</protein>
<evidence type="ECO:0000256" key="11">
    <source>
        <dbReference type="ARBA" id="ARBA00022989"/>
    </source>
</evidence>
<keyword evidence="13 16" id="KW-0717">Septation</keyword>
<comment type="pathway">
    <text evidence="16">Cell wall biogenesis; peptidoglycan biosynthesis.</text>
</comment>
<evidence type="ECO:0000259" key="18">
    <source>
        <dbReference type="Pfam" id="PF03717"/>
    </source>
</evidence>
<dbReference type="Gene3D" id="1.10.150.770">
    <property type="match status" value="1"/>
</dbReference>
<reference evidence="19 20" key="1">
    <citation type="submission" date="2020-11" db="EMBL/GenBank/DDBJ databases">
        <title>Algicoccus daihaiensis sp.nov., isolated from Daihai Lake in Inner Mongolia.</title>
        <authorList>
            <person name="Kai J."/>
        </authorList>
    </citation>
    <scope>NUCLEOTIDE SEQUENCE [LARGE SCALE GENOMIC DNA]</scope>
    <source>
        <strain evidence="20">f23</strain>
    </source>
</reference>
<evidence type="ECO:0000256" key="3">
    <source>
        <dbReference type="ARBA" id="ARBA00022519"/>
    </source>
</evidence>
<comment type="function">
    <text evidence="16">Catalyzes cross-linking of the peptidoglycan cell wall at the division septum.</text>
</comment>
<keyword evidence="10 16" id="KW-0573">Peptidoglycan synthesis</keyword>
<dbReference type="Proteomes" id="UP000831607">
    <property type="component" value="Chromosome"/>
</dbReference>
<dbReference type="Gene3D" id="3.40.710.10">
    <property type="entry name" value="DD-peptidase/beta-lactamase superfamily"/>
    <property type="match status" value="1"/>
</dbReference>
<comment type="similarity">
    <text evidence="16">Belongs to the transpeptidase family. FtsI subfamily.</text>
</comment>
<accession>A0ABY4AKN3</accession>
<keyword evidence="6 16" id="KW-0645">Protease</keyword>
<evidence type="ECO:0000256" key="12">
    <source>
        <dbReference type="ARBA" id="ARBA00023136"/>
    </source>
</evidence>
<proteinExistence type="inferred from homology"/>